<keyword evidence="1" id="KW-1133">Transmembrane helix</keyword>
<sequence>MDAPSSEPTKGDSPSFFARVVDLFLRTNLAPLLIVVALIAGAAAIYLTPREEEPQIVVPLADVVVSAPGLPVEEIERQIATPLEKLLMQIDGVEHVYSASYPGRAIVTVRFFVGENREASLVKIYNKIFSNTDSIPPDVTSWVVKPLEIDDVPIVIATLWSERPDQVDDHALRRIAEELEIELQAIEDTNRTEIVGGRPRVVRVELQPDSLSARRTSPLDVAYALGVSNVRQPAGSFDYLDQNFTVDAGRLFSNAEQLKNTVVNVVDGTPVLLRDVARVVDGPEERTSYSWIGFGPADGGNDIGDDFFPAVHIAIAKQKGANAVWVSERIRDRLAELAKTHLPEGVHYRITRDYGETANDKVNELLEALTVAIVIVVGLIAYSLGWRAGLVVAAAVPITFALTLIINYGAGYTINRVTLFALILSLGLVVDDSIVGVENIHRHLAMRRQSALDAVRSAVNEVLPPIVMATLAVIVSFLPMMLITGMMGPYMRPMALNVPVAMLMSMLVAITITPWLAYRMLKGTAGESNAEEGAEIPPRLYRAYAATLGPLLDSRAKTWTLLALTLALFLGAAFLAAMRAVPLKMLPFDNKNELQVLIDPPEGTTLERTDAIARRLAEVLRRAPEVTDVTLYSGLASPMDFNGLVRHYYLRNGANVADIRVNLVGKRDREMQSHEIALRLRKDLEGIAGAEGTRIKVIEVPPGPPVLATVTAEVYGAPGTPYAKVREAARAVEARLRAEPGVSDVDTTVEDDSERYLFVVDQEKAALSGVAAEDVAKTVTMALSGYDAARMHEPGEAKPLNIRLRLPRDTRSGLAPLRGMTVKGRAGIAKIRERGGVRDAPVPIVRLGELGAFHTLSNEKAIYHKDLKPVAFVYAESVGRAPAAIVADVVSDLGSTNAAEPGGKPRPLLGRTYLVNGGGLPWALPPGIEVRWIGEGELKITVDVFRDLGIAFGVALIGIYLILVYQTASYAMPLILMISIPLTLIGIMPGFWLLNALSGGPIGSYLNPTFFTATAMIGMIAVSGIAVRNAILLIEFLHIALARGTNLREALLQAGAVRTRAILLTAGTAMLAAVPITLDPVFSGLAWALIFGLLVSTAFTLLVVPVTYFLVYRDKPNHGLPAGGNKEMAQ</sequence>
<dbReference type="Gene3D" id="3.30.2090.10">
    <property type="entry name" value="Multidrug efflux transporter AcrB TolC docking domain, DN and DC subdomains"/>
    <property type="match status" value="2"/>
</dbReference>
<keyword evidence="3" id="KW-1185">Reference proteome</keyword>
<dbReference type="SUPFAM" id="SSF82693">
    <property type="entry name" value="Multidrug efflux transporter AcrB pore domain, PN1, PN2, PC1 and PC2 subdomains"/>
    <property type="match status" value="3"/>
</dbReference>
<feature type="transmembrane region" description="Helical" evidence="1">
    <location>
        <begin position="365"/>
        <end position="384"/>
    </location>
</feature>
<dbReference type="PANTHER" id="PTHR32063:SF16">
    <property type="entry name" value="CATION EFFLUX SYSTEM (ACRB_ACRD_ACRF FAMILY)"/>
    <property type="match status" value="1"/>
</dbReference>
<protein>
    <submittedName>
        <fullName evidence="2">Acriflavine resistance protein B</fullName>
    </submittedName>
</protein>
<dbReference type="Proteomes" id="UP000094501">
    <property type="component" value="Unassembled WGS sequence"/>
</dbReference>
<feature type="transmembrane region" description="Helical" evidence="1">
    <location>
        <begin position="559"/>
        <end position="581"/>
    </location>
</feature>
<keyword evidence="1" id="KW-0812">Transmembrane</keyword>
<accession>A0A1E3VWH3</accession>
<dbReference type="EMBL" id="LPWG01000014">
    <property type="protein sequence ID" value="ODR97875.1"/>
    <property type="molecule type" value="Genomic_DNA"/>
</dbReference>
<feature type="transmembrane region" description="Helical" evidence="1">
    <location>
        <begin position="970"/>
        <end position="994"/>
    </location>
</feature>
<dbReference type="Pfam" id="PF00873">
    <property type="entry name" value="ACR_tran"/>
    <property type="match status" value="2"/>
</dbReference>
<dbReference type="STRING" id="1774968.AUC68_10030"/>
<feature type="transmembrane region" description="Helical" evidence="1">
    <location>
        <begin position="944"/>
        <end position="963"/>
    </location>
</feature>
<dbReference type="OrthoDB" id="9806532at2"/>
<feature type="transmembrane region" description="Helical" evidence="1">
    <location>
        <begin position="29"/>
        <end position="47"/>
    </location>
</feature>
<feature type="transmembrane region" description="Helical" evidence="1">
    <location>
        <begin position="495"/>
        <end position="518"/>
    </location>
</feature>
<dbReference type="Gene3D" id="3.30.70.1440">
    <property type="entry name" value="Multidrug efflux transporter AcrB pore domain"/>
    <property type="match status" value="1"/>
</dbReference>
<dbReference type="RefSeq" id="WP_069438202.1">
    <property type="nucleotide sequence ID" value="NZ_LPWG01000014.1"/>
</dbReference>
<organism evidence="2 3">
    <name type="scientific">Methyloceanibacter methanicus</name>
    <dbReference type="NCBI Taxonomy" id="1774968"/>
    <lineage>
        <taxon>Bacteria</taxon>
        <taxon>Pseudomonadati</taxon>
        <taxon>Pseudomonadota</taxon>
        <taxon>Alphaproteobacteria</taxon>
        <taxon>Hyphomicrobiales</taxon>
        <taxon>Hyphomicrobiaceae</taxon>
        <taxon>Methyloceanibacter</taxon>
    </lineage>
</organism>
<evidence type="ECO:0000313" key="2">
    <source>
        <dbReference type="EMBL" id="ODR97875.1"/>
    </source>
</evidence>
<keyword evidence="1" id="KW-0472">Membrane</keyword>
<evidence type="ECO:0000256" key="1">
    <source>
        <dbReference type="SAM" id="Phobius"/>
    </source>
</evidence>
<feature type="transmembrane region" description="Helical" evidence="1">
    <location>
        <begin position="390"/>
        <end position="410"/>
    </location>
</feature>
<dbReference type="PANTHER" id="PTHR32063">
    <property type="match status" value="1"/>
</dbReference>
<dbReference type="InterPro" id="IPR001036">
    <property type="entry name" value="Acrflvin-R"/>
</dbReference>
<dbReference type="PRINTS" id="PR00702">
    <property type="entry name" value="ACRIFLAVINRP"/>
</dbReference>
<proteinExistence type="predicted"/>
<feature type="transmembrane region" description="Helical" evidence="1">
    <location>
        <begin position="1084"/>
        <end position="1111"/>
    </location>
</feature>
<dbReference type="SUPFAM" id="SSF82714">
    <property type="entry name" value="Multidrug efflux transporter AcrB TolC docking domain, DN and DC subdomains"/>
    <property type="match status" value="2"/>
</dbReference>
<reference evidence="2 3" key="1">
    <citation type="journal article" date="2016" name="Environ. Microbiol.">
        <title>New Methyloceanibacter diversity from North Sea sediments includes methanotroph containing solely the soluble methane monooxygenase.</title>
        <authorList>
            <person name="Vekeman B."/>
            <person name="Kerckhof F.M."/>
            <person name="Cremers G."/>
            <person name="de Vos P."/>
            <person name="Vandamme P."/>
            <person name="Boon N."/>
            <person name="Op den Camp H.J."/>
            <person name="Heylen K."/>
        </authorList>
    </citation>
    <scope>NUCLEOTIDE SEQUENCE [LARGE SCALE GENOMIC DNA]</scope>
    <source>
        <strain evidence="2 3">R-67174</strain>
    </source>
</reference>
<feature type="transmembrane region" description="Helical" evidence="1">
    <location>
        <begin position="1014"/>
        <end position="1041"/>
    </location>
</feature>
<comment type="caution">
    <text evidence="2">The sequence shown here is derived from an EMBL/GenBank/DDBJ whole genome shotgun (WGS) entry which is preliminary data.</text>
</comment>
<dbReference type="Gene3D" id="1.20.1640.10">
    <property type="entry name" value="Multidrug efflux transporter AcrB transmembrane domain"/>
    <property type="match status" value="2"/>
</dbReference>
<dbReference type="GO" id="GO:0005886">
    <property type="term" value="C:plasma membrane"/>
    <property type="evidence" value="ECO:0007669"/>
    <property type="project" value="TreeGrafter"/>
</dbReference>
<dbReference type="InterPro" id="IPR027463">
    <property type="entry name" value="AcrB_DN_DC_subdom"/>
</dbReference>
<dbReference type="AlphaFoldDB" id="A0A1E3VWH3"/>
<evidence type="ECO:0000313" key="3">
    <source>
        <dbReference type="Proteomes" id="UP000094501"/>
    </source>
</evidence>
<dbReference type="GO" id="GO:0042910">
    <property type="term" value="F:xenobiotic transmembrane transporter activity"/>
    <property type="evidence" value="ECO:0007669"/>
    <property type="project" value="TreeGrafter"/>
</dbReference>
<feature type="transmembrane region" description="Helical" evidence="1">
    <location>
        <begin position="462"/>
        <end position="483"/>
    </location>
</feature>
<dbReference type="SUPFAM" id="SSF82866">
    <property type="entry name" value="Multidrug efflux transporter AcrB transmembrane domain"/>
    <property type="match status" value="2"/>
</dbReference>
<dbReference type="Gene3D" id="3.30.70.1320">
    <property type="entry name" value="Multidrug efflux transporter AcrB pore domain like"/>
    <property type="match status" value="1"/>
</dbReference>
<gene>
    <name evidence="2" type="ORF">AUC68_10030</name>
</gene>
<feature type="transmembrane region" description="Helical" evidence="1">
    <location>
        <begin position="1061"/>
        <end position="1078"/>
    </location>
</feature>
<dbReference type="Gene3D" id="3.30.70.1430">
    <property type="entry name" value="Multidrug efflux transporter AcrB pore domain"/>
    <property type="match status" value="2"/>
</dbReference>
<name>A0A1E3VWH3_9HYPH</name>